<proteinExistence type="predicted"/>
<organism evidence="1 2">
    <name type="scientific">Octadecabacter antarcticus 307</name>
    <dbReference type="NCBI Taxonomy" id="391626"/>
    <lineage>
        <taxon>Bacteria</taxon>
        <taxon>Pseudomonadati</taxon>
        <taxon>Pseudomonadota</taxon>
        <taxon>Alphaproteobacteria</taxon>
        <taxon>Rhodobacterales</taxon>
        <taxon>Roseobacteraceae</taxon>
        <taxon>Octadecabacter</taxon>
    </lineage>
</organism>
<evidence type="ECO:0000313" key="2">
    <source>
        <dbReference type="Proteomes" id="UP000005307"/>
    </source>
</evidence>
<dbReference type="STRING" id="391626.OAN307_c18570"/>
<name>M9RAY4_9RHOB</name>
<evidence type="ECO:0000313" key="1">
    <source>
        <dbReference type="EMBL" id="AGI67511.1"/>
    </source>
</evidence>
<dbReference type="eggNOG" id="ENOG5032U96">
    <property type="taxonomic scope" value="Bacteria"/>
</dbReference>
<accession>M9RAY4</accession>
<keyword evidence="2" id="KW-1185">Reference proteome</keyword>
<sequence>MFSVKAAAIPDGGLINSYEIQAGCYTDCFVAEISQDVTLSDFILAFFNTPVFRLERLLLGLFASRPSTDDDVANLASGSGNSLALWKVDARDDNQLIMSVGSGPIRSWLMVVSDQTVAHTSKLYFGSAVLPVETGQNGKPKMGRSFRIFHGVHKFYARLLLWSTVRRLKR</sequence>
<gene>
    <name evidence="1" type="ORF">OAN307_c18570</name>
</gene>
<dbReference type="HOGENOM" id="CLU_1599345_0_0_5"/>
<dbReference type="Proteomes" id="UP000005307">
    <property type="component" value="Chromosome"/>
</dbReference>
<dbReference type="AlphaFoldDB" id="M9RAY4"/>
<protein>
    <submittedName>
        <fullName evidence="1">Uncharacterized protein</fullName>
    </submittedName>
</protein>
<dbReference type="KEGG" id="oat:OAN307_c18570"/>
<reference evidence="1 2" key="1">
    <citation type="journal article" date="2013" name="PLoS ONE">
        <title>Poles Apart: Arctic and Antarctic Octadecabacter strains Share High Genome Plasticity and a New Type of Xanthorhodopsin.</title>
        <authorList>
            <person name="Vollmers J."/>
            <person name="Voget S."/>
            <person name="Dietrich S."/>
            <person name="Gollnow K."/>
            <person name="Smits M."/>
            <person name="Meyer K."/>
            <person name="Brinkhoff T."/>
            <person name="Simon M."/>
            <person name="Daniel R."/>
        </authorList>
    </citation>
    <scope>NUCLEOTIDE SEQUENCE [LARGE SCALE GENOMIC DNA]</scope>
    <source>
        <strain evidence="1 2">307</strain>
    </source>
</reference>
<dbReference type="EMBL" id="CP003740">
    <property type="protein sequence ID" value="AGI67511.1"/>
    <property type="molecule type" value="Genomic_DNA"/>
</dbReference>